<evidence type="ECO:0000313" key="3">
    <source>
        <dbReference type="Proteomes" id="UP000053477"/>
    </source>
</evidence>
<feature type="compositionally biased region" description="Polar residues" evidence="1">
    <location>
        <begin position="285"/>
        <end position="318"/>
    </location>
</feature>
<proteinExistence type="predicted"/>
<gene>
    <name evidence="2" type="ORF">SCHPADRAFT_569899</name>
</gene>
<accession>A0A0H2RC20</accession>
<feature type="region of interest" description="Disordered" evidence="1">
    <location>
        <begin position="218"/>
        <end position="238"/>
    </location>
</feature>
<sequence>MFSQRTHLSTEELYAEKLNPLNLGHALYEPEPEAGEDEIRIGDIGYLFHGRFVRFASAFVTSTAIHALDTKYHRTMAFSSLDEGVLASRSVHSERAHLEVAAGDSMTGTSVGIGFNLTCKSNSGASLITKHSSKVEKSLFPRILKEHFVANCLSLLEYAHREELPIDTLHDIILVTGRVMTADWATIVFHEHSQGSEVIFDIKASTLTGSGSLWGKWSEHVSSPKRHGPPRPQNELSVNDVDAVRNQCIFIDACRVSQRTWFLKLVQWLRTPTSSAQNKIKDGTSSRPTKSCKTSTFPSSDAAPQSANTTNQAASAPSQLKHSDLLLTGYEILAYQIFQVKHPNVTWTFCA</sequence>
<dbReference type="Proteomes" id="UP000053477">
    <property type="component" value="Unassembled WGS sequence"/>
</dbReference>
<dbReference type="AlphaFoldDB" id="A0A0H2RC20"/>
<evidence type="ECO:0000313" key="2">
    <source>
        <dbReference type="EMBL" id="KLO09364.1"/>
    </source>
</evidence>
<reference evidence="2 3" key="1">
    <citation type="submission" date="2015-04" db="EMBL/GenBank/DDBJ databases">
        <title>Complete genome sequence of Schizopora paradoxa KUC8140, a cosmopolitan wood degrader in East Asia.</title>
        <authorList>
            <consortium name="DOE Joint Genome Institute"/>
            <person name="Min B."/>
            <person name="Park H."/>
            <person name="Jang Y."/>
            <person name="Kim J.-J."/>
            <person name="Kim K.H."/>
            <person name="Pangilinan J."/>
            <person name="Lipzen A."/>
            <person name="Riley R."/>
            <person name="Grigoriev I.V."/>
            <person name="Spatafora J.W."/>
            <person name="Choi I.-G."/>
        </authorList>
    </citation>
    <scope>NUCLEOTIDE SEQUENCE [LARGE SCALE GENOMIC DNA]</scope>
    <source>
        <strain evidence="2 3">KUC8140</strain>
    </source>
</reference>
<keyword evidence="3" id="KW-1185">Reference proteome</keyword>
<dbReference type="InParanoid" id="A0A0H2RC20"/>
<evidence type="ECO:0000256" key="1">
    <source>
        <dbReference type="SAM" id="MobiDB-lite"/>
    </source>
</evidence>
<protein>
    <submittedName>
        <fullName evidence="2">Uncharacterized protein</fullName>
    </submittedName>
</protein>
<dbReference type="EMBL" id="KQ086058">
    <property type="protein sequence ID" value="KLO09364.1"/>
    <property type="molecule type" value="Genomic_DNA"/>
</dbReference>
<name>A0A0H2RC20_9AGAM</name>
<feature type="region of interest" description="Disordered" evidence="1">
    <location>
        <begin position="276"/>
        <end position="318"/>
    </location>
</feature>
<dbReference type="OrthoDB" id="3222453at2759"/>
<organism evidence="2 3">
    <name type="scientific">Schizopora paradoxa</name>
    <dbReference type="NCBI Taxonomy" id="27342"/>
    <lineage>
        <taxon>Eukaryota</taxon>
        <taxon>Fungi</taxon>
        <taxon>Dikarya</taxon>
        <taxon>Basidiomycota</taxon>
        <taxon>Agaricomycotina</taxon>
        <taxon>Agaricomycetes</taxon>
        <taxon>Hymenochaetales</taxon>
        <taxon>Schizoporaceae</taxon>
        <taxon>Schizopora</taxon>
    </lineage>
</organism>